<dbReference type="Pfam" id="PF13193">
    <property type="entry name" value="AMP-binding_C"/>
    <property type="match status" value="2"/>
</dbReference>
<dbReference type="InterPro" id="IPR001242">
    <property type="entry name" value="Condensation_dom"/>
</dbReference>
<dbReference type="Pfam" id="PF00550">
    <property type="entry name" value="PP-binding"/>
    <property type="match status" value="2"/>
</dbReference>
<dbReference type="InterPro" id="IPR045851">
    <property type="entry name" value="AMP-bd_C_sf"/>
</dbReference>
<dbReference type="GO" id="GO:0044550">
    <property type="term" value="P:secondary metabolite biosynthetic process"/>
    <property type="evidence" value="ECO:0007669"/>
    <property type="project" value="UniProtKB-ARBA"/>
</dbReference>
<dbReference type="Gene3D" id="3.30.300.30">
    <property type="match status" value="2"/>
</dbReference>
<evidence type="ECO:0000256" key="3">
    <source>
        <dbReference type="ARBA" id="ARBA00022450"/>
    </source>
</evidence>
<dbReference type="GO" id="GO:0043041">
    <property type="term" value="P:amino acid activation for nonribosomal peptide biosynthetic process"/>
    <property type="evidence" value="ECO:0007669"/>
    <property type="project" value="TreeGrafter"/>
</dbReference>
<dbReference type="InterPro" id="IPR036736">
    <property type="entry name" value="ACP-like_sf"/>
</dbReference>
<dbReference type="GO" id="GO:0005829">
    <property type="term" value="C:cytosol"/>
    <property type="evidence" value="ECO:0007669"/>
    <property type="project" value="TreeGrafter"/>
</dbReference>
<evidence type="ECO:0000256" key="1">
    <source>
        <dbReference type="ARBA" id="ARBA00001957"/>
    </source>
</evidence>
<gene>
    <name evidence="6" type="ORF">E5082_04135</name>
</gene>
<comment type="similarity">
    <text evidence="2">Belongs to the ATP-dependent AMP-binding enzyme family.</text>
</comment>
<dbReference type="FunFam" id="3.40.50.980:FF:000001">
    <property type="entry name" value="Non-ribosomal peptide synthetase"/>
    <property type="match status" value="2"/>
</dbReference>
<dbReference type="GO" id="GO:0017000">
    <property type="term" value="P:antibiotic biosynthetic process"/>
    <property type="evidence" value="ECO:0007669"/>
    <property type="project" value="UniProtKB-ARBA"/>
</dbReference>
<dbReference type="PANTHER" id="PTHR45527:SF1">
    <property type="entry name" value="FATTY ACID SYNTHASE"/>
    <property type="match status" value="1"/>
</dbReference>
<dbReference type="Gene3D" id="2.30.38.10">
    <property type="entry name" value="Luciferase, Domain 3"/>
    <property type="match status" value="2"/>
</dbReference>
<dbReference type="InterPro" id="IPR006162">
    <property type="entry name" value="Ppantetheine_attach_site"/>
</dbReference>
<dbReference type="GO" id="GO:0031177">
    <property type="term" value="F:phosphopantetheine binding"/>
    <property type="evidence" value="ECO:0007669"/>
    <property type="project" value="InterPro"/>
</dbReference>
<sequence length="1635" mass="173897">MTGEERMTEPPVPVHEHILRQARSDPGRTAVRDGAREVSYGELDRLSGRLARRLTALGVRPEDRVALCLPGGADAVVTVLGVLRAGGAYVPLDPAYPAQRLRFVLADTGARCLVTTRELLAAVAGAPEHVLLLEDVLAAEDAEGPETPVSPDNAAYVIHTSGSTGRPKGVLVPHRALAHHLRATAGVFRLTPGDRVMQCRSLSFDASVEEIFPALAHGATLVVSPDGLRLTPRELVGWMEAEGITVASLPTAYWHALTEDAALLARLAAAPLRFVLAAGEQAARERLAAWKRTVGEDVEFCNVYGPTEATVTTTVYPTGPSWERDCATTVPIGRALPGVRTRVVDGELYVGGGGVARGYLGRPGLTAERFVPDPSGEPGARMYRTGDLVRERRDGLLEFAGRRDFQTKLRGFRVEPGEVEAALGAVPGVAQAVAVVREDEPGDRRLVGYVVGSGADPAAVREAVAARLPSYMVPSAVVVLDALPLTVNGKVDRAALPRPRVRGAGVDRVLSAEESALCRLFADVLGAAEVGPHDDFFALGGHSLLVTRLVDEVRAALGRQLPMAAVFEAPTPAGLALRLAEASPAGPERGPRDRPAEPPLSYAQRRLWFLNSLEGPKPVYNVPYALALTGPLDAAALHRALLDVLARHESLRTVFPGDLGEPYQRVLAPEEVLPELAVTDVAAAQVSDERDAFAGRAFDVSFEPPLRARLLRAGPEEHHLLLVLHHIAVDGLSVRPLAADLAEAYRARLKGEAPAWTPLPLQYADYALRQREALGDPADPGSASGRSLAYWRDQLAGLPDHLELPTDRPRPARASHTGGVVPFTLDAGTHRLIVGLARKLRATPFMVVHAALAALLTRIGAGTDTVLGTPVAGRAEQRLDDAVGFFVNTLVLRTDTGGDPTFTELVRRARATDLAAFAHQALPFELLVEALRPPRSLGRHPLFQTMLVFEDSRRADFELDRVRVGTTELRLPVSRFDLVFGFTEDYAADGSPAGLRGTLEYSADLFDPVTAERLTGRLCTLLSGAVADPDRPLGRLPLLTGPERARLRELSTGATDARPTPLLDAFAAQVRLRPDAVAVRHEGTALTYAQLDARGNRLARLLRERGAGQDSVVALAMPRSLEFVVTLLAVVKAGAAYLPVDPGLPADRIRFMVEDAAPVCVVASAEVAELLAPGTGTVPMDPDLAGYDDTPLTHPGGLAPGRLLYVIYTSGSTGRPKAVAFPVDAFENLLAWHARAIGGQPGRVTAQFASLGFDPAPQEILSALGSGKTLAVPREEVRRSPADLVRWMEQEQVSELFAPTAVIHGLCEEALEQGLDLPALTDVAQGGEPLTVSPAMRRFFGTGRRLHNLYGPTETHAATAHLLDGDAADWPATAPIGVPLDHLTCHVLDARLAPVPLGGEGELFVGGAGVARGYVGRPGLTAERFVPDPFGGPGARLYRTGDVVRHRPDGLLEFVGRRDFQVKLRGFRVELGEVEAALSATPGVGQAVAVVREDEPGDRRLVGYVVPAGADTKAVRDAVAARLPAFMVPSAVVALDALPLTVNGKVDRAALPRPRVVGAGVDRELSEEESVLCRLFADVLGAGRVGPDDDFFALGGHSLLATRLVNRVRAALGRNVPIAAVFEAPTPAALAARLG</sequence>
<dbReference type="SMART" id="SM00823">
    <property type="entry name" value="PKS_PP"/>
    <property type="match status" value="2"/>
</dbReference>
<evidence type="ECO:0000256" key="2">
    <source>
        <dbReference type="ARBA" id="ARBA00006432"/>
    </source>
</evidence>
<dbReference type="FunFam" id="1.10.1200.10:FF:000016">
    <property type="entry name" value="Non-ribosomal peptide synthase"/>
    <property type="match status" value="2"/>
</dbReference>
<keyword evidence="7" id="KW-1185">Reference proteome</keyword>
<dbReference type="PROSITE" id="PS50075">
    <property type="entry name" value="CARRIER"/>
    <property type="match status" value="2"/>
</dbReference>
<dbReference type="CDD" id="cd05930">
    <property type="entry name" value="A_NRPS"/>
    <property type="match status" value="1"/>
</dbReference>
<dbReference type="Pfam" id="PF00501">
    <property type="entry name" value="AMP-binding"/>
    <property type="match status" value="2"/>
</dbReference>
<dbReference type="InterPro" id="IPR000873">
    <property type="entry name" value="AMP-dep_synth/lig_dom"/>
</dbReference>
<dbReference type="InterPro" id="IPR023213">
    <property type="entry name" value="CAT-like_dom_sf"/>
</dbReference>
<dbReference type="PROSITE" id="PS00012">
    <property type="entry name" value="PHOSPHOPANTETHEINE"/>
    <property type="match status" value="2"/>
</dbReference>
<reference evidence="6 7" key="1">
    <citation type="submission" date="2019-04" db="EMBL/GenBank/DDBJ databases">
        <title>Streptomyces sp. nov. Bv016 isolated from bark of Buahinia variegata.</title>
        <authorList>
            <person name="Kanchanasin P."/>
            <person name="Tanasupawat S."/>
            <person name="Yuki M."/>
            <person name="Kudo T."/>
        </authorList>
    </citation>
    <scope>NUCLEOTIDE SEQUENCE [LARGE SCALE GENOMIC DNA]</scope>
    <source>
        <strain evidence="6 7">JCM 4765</strain>
    </source>
</reference>
<comment type="caution">
    <text evidence="6">The sequence shown here is derived from an EMBL/GenBank/DDBJ whole genome shotgun (WGS) entry which is preliminary data.</text>
</comment>
<organism evidence="6 7">
    <name type="scientific">Streptomyces griseoluteus</name>
    <dbReference type="NCBI Taxonomy" id="29306"/>
    <lineage>
        <taxon>Bacteria</taxon>
        <taxon>Bacillati</taxon>
        <taxon>Actinomycetota</taxon>
        <taxon>Actinomycetes</taxon>
        <taxon>Kitasatosporales</taxon>
        <taxon>Streptomycetaceae</taxon>
        <taxon>Streptomyces</taxon>
    </lineage>
</organism>
<protein>
    <submittedName>
        <fullName evidence="6">Amino acid adenylation domain-containing protein</fullName>
    </submittedName>
</protein>
<dbReference type="PROSITE" id="PS00455">
    <property type="entry name" value="AMP_BINDING"/>
    <property type="match status" value="2"/>
</dbReference>
<dbReference type="FunFam" id="2.30.38.10:FF:000001">
    <property type="entry name" value="Non-ribosomal peptide synthetase PvdI"/>
    <property type="match status" value="1"/>
</dbReference>
<dbReference type="Pfam" id="PF00668">
    <property type="entry name" value="Condensation"/>
    <property type="match status" value="1"/>
</dbReference>
<evidence type="ECO:0000256" key="4">
    <source>
        <dbReference type="ARBA" id="ARBA00022553"/>
    </source>
</evidence>
<dbReference type="GO" id="GO:0072330">
    <property type="term" value="P:monocarboxylic acid biosynthetic process"/>
    <property type="evidence" value="ECO:0007669"/>
    <property type="project" value="UniProtKB-ARBA"/>
</dbReference>
<dbReference type="Gene3D" id="1.10.1200.10">
    <property type="entry name" value="ACP-like"/>
    <property type="match status" value="1"/>
</dbReference>
<keyword evidence="4" id="KW-0597">Phosphoprotein</keyword>
<dbReference type="InterPro" id="IPR025110">
    <property type="entry name" value="AMP-bd_C"/>
</dbReference>
<dbReference type="FunFam" id="3.40.50.12780:FF:000012">
    <property type="entry name" value="Non-ribosomal peptide synthetase"/>
    <property type="match status" value="1"/>
</dbReference>
<dbReference type="Gene3D" id="3.40.50.980">
    <property type="match status" value="4"/>
</dbReference>
<dbReference type="GO" id="GO:0008610">
    <property type="term" value="P:lipid biosynthetic process"/>
    <property type="evidence" value="ECO:0007669"/>
    <property type="project" value="UniProtKB-ARBA"/>
</dbReference>
<dbReference type="SUPFAM" id="SSF56801">
    <property type="entry name" value="Acetyl-CoA synthetase-like"/>
    <property type="match status" value="2"/>
</dbReference>
<dbReference type="InterPro" id="IPR029058">
    <property type="entry name" value="AB_hydrolase_fold"/>
</dbReference>
<evidence type="ECO:0000313" key="7">
    <source>
        <dbReference type="Proteomes" id="UP000298513"/>
    </source>
</evidence>
<feature type="domain" description="Carrier" evidence="5">
    <location>
        <begin position="508"/>
        <end position="583"/>
    </location>
</feature>
<accession>A0A4Z1DS03</accession>
<dbReference type="SUPFAM" id="SSF47336">
    <property type="entry name" value="ACP-like"/>
    <property type="match status" value="2"/>
</dbReference>
<dbReference type="GO" id="GO:0003824">
    <property type="term" value="F:catalytic activity"/>
    <property type="evidence" value="ECO:0007669"/>
    <property type="project" value="InterPro"/>
</dbReference>
<dbReference type="PANTHER" id="PTHR45527">
    <property type="entry name" value="NONRIBOSOMAL PEPTIDE SYNTHETASE"/>
    <property type="match status" value="1"/>
</dbReference>
<dbReference type="InterPro" id="IPR009081">
    <property type="entry name" value="PP-bd_ACP"/>
</dbReference>
<evidence type="ECO:0000259" key="5">
    <source>
        <dbReference type="PROSITE" id="PS50075"/>
    </source>
</evidence>
<dbReference type="Proteomes" id="UP000298513">
    <property type="component" value="Unassembled WGS sequence"/>
</dbReference>
<dbReference type="Gene3D" id="3.30.559.30">
    <property type="entry name" value="Nonribosomal peptide synthetase, condensation domain"/>
    <property type="match status" value="1"/>
</dbReference>
<dbReference type="Gene3D" id="3.40.50.1820">
    <property type="entry name" value="alpha/beta hydrolase"/>
    <property type="match status" value="1"/>
</dbReference>
<dbReference type="InterPro" id="IPR010071">
    <property type="entry name" value="AA_adenyl_dom"/>
</dbReference>
<evidence type="ECO:0000313" key="6">
    <source>
        <dbReference type="EMBL" id="TGN87589.1"/>
    </source>
</evidence>
<dbReference type="FunFam" id="3.30.300.30:FF:000010">
    <property type="entry name" value="Enterobactin synthetase component F"/>
    <property type="match status" value="2"/>
</dbReference>
<name>A0A4Z1DS03_STRGP</name>
<keyword evidence="3" id="KW-0596">Phosphopantetheine</keyword>
<comment type="cofactor">
    <cofactor evidence="1">
        <name>pantetheine 4'-phosphate</name>
        <dbReference type="ChEBI" id="CHEBI:47942"/>
    </cofactor>
</comment>
<proteinExistence type="inferred from homology"/>
<dbReference type="InterPro" id="IPR020806">
    <property type="entry name" value="PKS_PP-bd"/>
</dbReference>
<feature type="domain" description="Carrier" evidence="5">
    <location>
        <begin position="1563"/>
        <end position="1635"/>
    </location>
</feature>
<dbReference type="InterPro" id="IPR020845">
    <property type="entry name" value="AMP-binding_CS"/>
</dbReference>
<dbReference type="EMBL" id="SRRU01000001">
    <property type="protein sequence ID" value="TGN87589.1"/>
    <property type="molecule type" value="Genomic_DNA"/>
</dbReference>
<dbReference type="NCBIfam" id="TIGR01733">
    <property type="entry name" value="AA-adenyl-dom"/>
    <property type="match status" value="2"/>
</dbReference>
<dbReference type="Gene3D" id="3.30.559.10">
    <property type="entry name" value="Chloramphenicol acetyltransferase-like domain"/>
    <property type="match status" value="1"/>
</dbReference>
<dbReference type="CDD" id="cd19540">
    <property type="entry name" value="LCL_NRPS-like"/>
    <property type="match status" value="1"/>
</dbReference>
<dbReference type="SUPFAM" id="SSF52777">
    <property type="entry name" value="CoA-dependent acyltransferases"/>
    <property type="match status" value="2"/>
</dbReference>